<gene>
    <name evidence="3" type="ORF">METZ01_LOCUS8704</name>
</gene>
<dbReference type="SMART" id="SM00834">
    <property type="entry name" value="CxxC_CXXC_SSSS"/>
    <property type="match status" value="1"/>
</dbReference>
<sequence>MPIYEYLCTPCGRVVSLLIRKYDEADQGMATCPSCGKTDLQRLISAPSISSGKNSISEPRKSPNDPHLLAQNMRSSMRKSGQDYGTEFKEVAHRLEKGESANSIEKSLRNRSGEKPHMCPDGHVH</sequence>
<evidence type="ECO:0000313" key="3">
    <source>
        <dbReference type="EMBL" id="SUZ55850.1"/>
    </source>
</evidence>
<feature type="region of interest" description="Disordered" evidence="1">
    <location>
        <begin position="46"/>
        <end position="125"/>
    </location>
</feature>
<dbReference type="EMBL" id="UINC01000465">
    <property type="protein sequence ID" value="SUZ55850.1"/>
    <property type="molecule type" value="Genomic_DNA"/>
</dbReference>
<evidence type="ECO:0000256" key="1">
    <source>
        <dbReference type="SAM" id="MobiDB-lite"/>
    </source>
</evidence>
<feature type="compositionally biased region" description="Basic and acidic residues" evidence="1">
    <location>
        <begin position="86"/>
        <end position="99"/>
    </location>
</feature>
<dbReference type="Pfam" id="PF09723">
    <property type="entry name" value="Zn_ribbon_8"/>
    <property type="match status" value="1"/>
</dbReference>
<accession>A0A381NMU4</accession>
<reference evidence="3" key="1">
    <citation type="submission" date="2018-05" db="EMBL/GenBank/DDBJ databases">
        <authorList>
            <person name="Lanie J.A."/>
            <person name="Ng W.-L."/>
            <person name="Kazmierczak K.M."/>
            <person name="Andrzejewski T.M."/>
            <person name="Davidsen T.M."/>
            <person name="Wayne K.J."/>
            <person name="Tettelin H."/>
            <person name="Glass J.I."/>
            <person name="Rusch D."/>
            <person name="Podicherti R."/>
            <person name="Tsui H.-C.T."/>
            <person name="Winkler M.E."/>
        </authorList>
    </citation>
    <scope>NUCLEOTIDE SEQUENCE</scope>
</reference>
<feature type="compositionally biased region" description="Polar residues" evidence="1">
    <location>
        <begin position="47"/>
        <end position="57"/>
    </location>
</feature>
<dbReference type="AlphaFoldDB" id="A0A381NMU4"/>
<proteinExistence type="predicted"/>
<organism evidence="3">
    <name type="scientific">marine metagenome</name>
    <dbReference type="NCBI Taxonomy" id="408172"/>
    <lineage>
        <taxon>unclassified sequences</taxon>
        <taxon>metagenomes</taxon>
        <taxon>ecological metagenomes</taxon>
    </lineage>
</organism>
<dbReference type="NCBIfam" id="TIGR02605">
    <property type="entry name" value="CxxC_CxxC_SSSS"/>
    <property type="match status" value="1"/>
</dbReference>
<protein>
    <recommendedName>
        <fullName evidence="2">Putative regulatory protein FmdB zinc ribbon domain-containing protein</fullName>
    </recommendedName>
</protein>
<dbReference type="InterPro" id="IPR013429">
    <property type="entry name" value="Regulatory_FmdB_Zinc_ribbon"/>
</dbReference>
<evidence type="ECO:0000259" key="2">
    <source>
        <dbReference type="SMART" id="SM00834"/>
    </source>
</evidence>
<name>A0A381NMU4_9ZZZZ</name>
<feature type="compositionally biased region" description="Basic and acidic residues" evidence="1">
    <location>
        <begin position="106"/>
        <end position="125"/>
    </location>
</feature>
<feature type="domain" description="Putative regulatory protein FmdB zinc ribbon" evidence="2">
    <location>
        <begin position="1"/>
        <end position="45"/>
    </location>
</feature>